<evidence type="ECO:0000256" key="6">
    <source>
        <dbReference type="ARBA" id="ARBA00023242"/>
    </source>
</evidence>
<keyword evidence="6" id="KW-0539">Nucleus</keyword>
<sequence length="218" mass="25237">MVIAIKKINIRKSINREDLDCTKDALEKACELCTTCKASSELLPHLPDFFDCLRYPVVAKCALYWIEIILGTESYFKFNTDQTPLHLALLDEISTNHCLLHSRIFDLLISIFERSFKELEDLVQLELKKTVVDRMIHLTTCDYVVPVLKYIVSKWKSKDTDLSLIRHFIAEFFDVIDLPLSKQIIENFKPLLKDEDLIGTIQRHAATKVLAEFMAETN</sequence>
<dbReference type="InterPro" id="IPR006942">
    <property type="entry name" value="TH1"/>
</dbReference>
<dbReference type="GO" id="GO:0032021">
    <property type="term" value="C:NELF complex"/>
    <property type="evidence" value="ECO:0007669"/>
    <property type="project" value="TreeGrafter"/>
</dbReference>
<dbReference type="PANTHER" id="PTHR12144:SF0">
    <property type="entry name" value="NEGATIVE ELONGATION FACTOR C_D"/>
    <property type="match status" value="1"/>
</dbReference>
<evidence type="ECO:0000256" key="5">
    <source>
        <dbReference type="ARBA" id="ARBA00023163"/>
    </source>
</evidence>
<gene>
    <name evidence="7" type="ORF">DGYR_LOCUS4155</name>
</gene>
<evidence type="ECO:0000256" key="2">
    <source>
        <dbReference type="ARBA" id="ARBA00005726"/>
    </source>
</evidence>
<dbReference type="PANTHER" id="PTHR12144">
    <property type="entry name" value="NEGATIVE ELONGATION FACTOR D"/>
    <property type="match status" value="1"/>
</dbReference>
<dbReference type="EMBL" id="CAJFCJ010000006">
    <property type="protein sequence ID" value="CAD5115410.1"/>
    <property type="molecule type" value="Genomic_DNA"/>
</dbReference>
<evidence type="ECO:0000256" key="1">
    <source>
        <dbReference type="ARBA" id="ARBA00004123"/>
    </source>
</evidence>
<evidence type="ECO:0000256" key="4">
    <source>
        <dbReference type="ARBA" id="ARBA00023015"/>
    </source>
</evidence>
<evidence type="ECO:0000313" key="8">
    <source>
        <dbReference type="Proteomes" id="UP000549394"/>
    </source>
</evidence>
<organism evidence="7 8">
    <name type="scientific">Dimorphilus gyrociliatus</name>
    <dbReference type="NCBI Taxonomy" id="2664684"/>
    <lineage>
        <taxon>Eukaryota</taxon>
        <taxon>Metazoa</taxon>
        <taxon>Spiralia</taxon>
        <taxon>Lophotrochozoa</taxon>
        <taxon>Annelida</taxon>
        <taxon>Polychaeta</taxon>
        <taxon>Polychaeta incertae sedis</taxon>
        <taxon>Dinophilidae</taxon>
        <taxon>Dimorphilus</taxon>
    </lineage>
</organism>
<keyword evidence="4" id="KW-0805">Transcription regulation</keyword>
<dbReference type="Proteomes" id="UP000549394">
    <property type="component" value="Unassembled WGS sequence"/>
</dbReference>
<comment type="caution">
    <text evidence="7">The sequence shown here is derived from an EMBL/GenBank/DDBJ whole genome shotgun (WGS) entry which is preliminary data.</text>
</comment>
<dbReference type="GO" id="GO:0034244">
    <property type="term" value="P:negative regulation of transcription elongation by RNA polymerase II"/>
    <property type="evidence" value="ECO:0007669"/>
    <property type="project" value="TreeGrafter"/>
</dbReference>
<comment type="subcellular location">
    <subcellularLocation>
        <location evidence="1">Nucleus</location>
    </subcellularLocation>
</comment>
<dbReference type="Pfam" id="PF04858">
    <property type="entry name" value="TH1"/>
    <property type="match status" value="1"/>
</dbReference>
<reference evidence="7 8" key="1">
    <citation type="submission" date="2020-08" db="EMBL/GenBank/DDBJ databases">
        <authorList>
            <person name="Hejnol A."/>
        </authorList>
    </citation>
    <scope>NUCLEOTIDE SEQUENCE [LARGE SCALE GENOMIC DNA]</scope>
</reference>
<accession>A0A7I8VHE7</accession>
<comment type="similarity">
    <text evidence="2">Belongs to the NELF-D family.</text>
</comment>
<dbReference type="AlphaFoldDB" id="A0A7I8VHE7"/>
<evidence type="ECO:0000313" key="7">
    <source>
        <dbReference type="EMBL" id="CAD5115410.1"/>
    </source>
</evidence>
<dbReference type="OrthoDB" id="511287at2759"/>
<evidence type="ECO:0000256" key="3">
    <source>
        <dbReference type="ARBA" id="ARBA00022491"/>
    </source>
</evidence>
<name>A0A7I8VHE7_9ANNE</name>
<dbReference type="GO" id="GO:0003723">
    <property type="term" value="F:RNA binding"/>
    <property type="evidence" value="ECO:0007669"/>
    <property type="project" value="TreeGrafter"/>
</dbReference>
<keyword evidence="8" id="KW-1185">Reference proteome</keyword>
<protein>
    <submittedName>
        <fullName evidence="7">DgyrCDS4387</fullName>
    </submittedName>
</protein>
<keyword evidence="5" id="KW-0804">Transcription</keyword>
<keyword evidence="3" id="KW-0678">Repressor</keyword>
<proteinExistence type="inferred from homology"/>